<protein>
    <submittedName>
        <fullName evidence="11">Putative ABC transport system permease protein</fullName>
    </submittedName>
</protein>
<evidence type="ECO:0000256" key="2">
    <source>
        <dbReference type="ARBA" id="ARBA00022475"/>
    </source>
</evidence>
<name>A0A7W7WNE5_9ACTN</name>
<dbReference type="PANTHER" id="PTHR30572">
    <property type="entry name" value="MEMBRANE COMPONENT OF TRANSPORTER-RELATED"/>
    <property type="match status" value="1"/>
</dbReference>
<evidence type="ECO:0000313" key="12">
    <source>
        <dbReference type="Proteomes" id="UP000578819"/>
    </source>
</evidence>
<feature type="transmembrane region" description="Helical" evidence="8">
    <location>
        <begin position="342"/>
        <end position="371"/>
    </location>
</feature>
<dbReference type="AlphaFoldDB" id="A0A7W7WNE5"/>
<dbReference type="PANTHER" id="PTHR30572:SF4">
    <property type="entry name" value="ABC TRANSPORTER PERMEASE YTRF"/>
    <property type="match status" value="1"/>
</dbReference>
<feature type="domain" description="ABC3 transporter permease C-terminal" evidence="9">
    <location>
        <begin position="300"/>
        <end position="412"/>
    </location>
</feature>
<keyword evidence="12" id="KW-1185">Reference proteome</keyword>
<evidence type="ECO:0000259" key="9">
    <source>
        <dbReference type="Pfam" id="PF02687"/>
    </source>
</evidence>
<keyword evidence="3 8" id="KW-0812">Transmembrane</keyword>
<gene>
    <name evidence="11" type="ORF">FHR38_001844</name>
</gene>
<keyword evidence="2" id="KW-1003">Cell membrane</keyword>
<dbReference type="Pfam" id="PF02687">
    <property type="entry name" value="FtsX"/>
    <property type="match status" value="1"/>
</dbReference>
<feature type="transmembrane region" description="Helical" evidence="8">
    <location>
        <begin position="49"/>
        <end position="69"/>
    </location>
</feature>
<keyword evidence="5 8" id="KW-0472">Membrane</keyword>
<dbReference type="InterPro" id="IPR050250">
    <property type="entry name" value="Macrolide_Exporter_MacB"/>
</dbReference>
<feature type="region of interest" description="Disordered" evidence="7">
    <location>
        <begin position="1"/>
        <end position="27"/>
    </location>
</feature>
<reference evidence="11 12" key="1">
    <citation type="submission" date="2020-08" db="EMBL/GenBank/DDBJ databases">
        <title>Sequencing the genomes of 1000 actinobacteria strains.</title>
        <authorList>
            <person name="Klenk H.-P."/>
        </authorList>
    </citation>
    <scope>NUCLEOTIDE SEQUENCE [LARGE SCALE GENOMIC DNA]</scope>
    <source>
        <strain evidence="11 12">DSM 45886</strain>
    </source>
</reference>
<evidence type="ECO:0000256" key="4">
    <source>
        <dbReference type="ARBA" id="ARBA00022989"/>
    </source>
</evidence>
<evidence type="ECO:0000256" key="7">
    <source>
        <dbReference type="SAM" id="MobiDB-lite"/>
    </source>
</evidence>
<feature type="compositionally biased region" description="Low complexity" evidence="7">
    <location>
        <begin position="1"/>
        <end position="11"/>
    </location>
</feature>
<feature type="transmembrane region" description="Helical" evidence="8">
    <location>
        <begin position="383"/>
        <end position="402"/>
    </location>
</feature>
<proteinExistence type="inferred from homology"/>
<comment type="similarity">
    <text evidence="6">Belongs to the ABC-4 integral membrane protein family.</text>
</comment>
<dbReference type="Pfam" id="PF12704">
    <property type="entry name" value="MacB_PCD"/>
    <property type="match status" value="1"/>
</dbReference>
<comment type="caution">
    <text evidence="11">The sequence shown here is derived from an EMBL/GenBank/DDBJ whole genome shotgun (WGS) entry which is preliminary data.</text>
</comment>
<evidence type="ECO:0000256" key="6">
    <source>
        <dbReference type="ARBA" id="ARBA00038076"/>
    </source>
</evidence>
<evidence type="ECO:0000256" key="8">
    <source>
        <dbReference type="SAM" id="Phobius"/>
    </source>
</evidence>
<dbReference type="GO" id="GO:0022857">
    <property type="term" value="F:transmembrane transporter activity"/>
    <property type="evidence" value="ECO:0007669"/>
    <property type="project" value="TreeGrafter"/>
</dbReference>
<feature type="domain" description="MacB-like periplasmic core" evidence="10">
    <location>
        <begin position="50"/>
        <end position="262"/>
    </location>
</feature>
<organism evidence="11 12">
    <name type="scientific">Micromonospora polyrhachis</name>
    <dbReference type="NCBI Taxonomy" id="1282883"/>
    <lineage>
        <taxon>Bacteria</taxon>
        <taxon>Bacillati</taxon>
        <taxon>Actinomycetota</taxon>
        <taxon>Actinomycetes</taxon>
        <taxon>Micromonosporales</taxon>
        <taxon>Micromonosporaceae</taxon>
        <taxon>Micromonospora</taxon>
    </lineage>
</organism>
<evidence type="ECO:0000256" key="3">
    <source>
        <dbReference type="ARBA" id="ARBA00022692"/>
    </source>
</evidence>
<dbReference type="InterPro" id="IPR003838">
    <property type="entry name" value="ABC3_permease_C"/>
</dbReference>
<evidence type="ECO:0000259" key="10">
    <source>
        <dbReference type="Pfam" id="PF12704"/>
    </source>
</evidence>
<dbReference type="Proteomes" id="UP000578819">
    <property type="component" value="Unassembled WGS sequence"/>
</dbReference>
<dbReference type="GO" id="GO:0005886">
    <property type="term" value="C:plasma membrane"/>
    <property type="evidence" value="ECO:0007669"/>
    <property type="project" value="UniProtKB-SubCell"/>
</dbReference>
<feature type="transmembrane region" description="Helical" evidence="8">
    <location>
        <begin position="293"/>
        <end position="321"/>
    </location>
</feature>
<evidence type="ECO:0000256" key="1">
    <source>
        <dbReference type="ARBA" id="ARBA00004651"/>
    </source>
</evidence>
<evidence type="ECO:0000256" key="5">
    <source>
        <dbReference type="ARBA" id="ARBA00023136"/>
    </source>
</evidence>
<dbReference type="InterPro" id="IPR025857">
    <property type="entry name" value="MacB_PCD"/>
</dbReference>
<accession>A0A7W7WNE5</accession>
<dbReference type="EMBL" id="JACHJW010000001">
    <property type="protein sequence ID" value="MBB4958111.1"/>
    <property type="molecule type" value="Genomic_DNA"/>
</dbReference>
<comment type="subcellular location">
    <subcellularLocation>
        <location evidence="1">Cell membrane</location>
        <topology evidence="1">Multi-pass membrane protein</topology>
    </subcellularLocation>
</comment>
<sequence>MTGSPPQVVPDDLPPPARSNARDLSPARLRPRDVLRVGGAGLRTRPLRAVLSALGIAIGIAAMISVVGISTSSRADLDRQLAALGTNLLTVAPGSSLSGGNATLPAESVPMISRIGPVTEVAATGKLPETHVYRHNRIPAAESGGISVLAAHLDLPATVAASIAHGTWLNEATARYPAVVLGNATARRLGIGAAGTDVQVYVGGRWFTVVGILDQVPLAPELDSAALVGWPAATAYLDFDGHATTIYTRAADADVTAVRDVLAATANPQAPNQVKVSRPSDALTARQAADRSFAGLLLGLGAVALLVGGVGVANTMVISVLERRSEIGLRRSLGATRGQVRVQFLAESLLLSALGGIGGVAVGIVVTAGYASTRSMPTVVPGWAMVGGLGATLLIGAVAGLYPAIRAARLSPTEALATP</sequence>
<keyword evidence="4 8" id="KW-1133">Transmembrane helix</keyword>
<evidence type="ECO:0000313" key="11">
    <source>
        <dbReference type="EMBL" id="MBB4958111.1"/>
    </source>
</evidence>